<dbReference type="InterPro" id="IPR036910">
    <property type="entry name" value="HMG_box_dom_sf"/>
</dbReference>
<dbReference type="PANTHER" id="PTHR46318">
    <property type="entry name" value="UPSTREAM BINDING TRANSCRIPTION FACTOR"/>
    <property type="match status" value="1"/>
</dbReference>
<dbReference type="PANTHER" id="PTHR46318:SF1">
    <property type="entry name" value="UPSTREAM-BINDING FACTOR 1-LIKE PROTEIN 1-RELATED"/>
    <property type="match status" value="1"/>
</dbReference>
<evidence type="ECO:0000256" key="5">
    <source>
        <dbReference type="SAM" id="MobiDB-lite"/>
    </source>
</evidence>
<dbReference type="Proteomes" id="UP000694850">
    <property type="component" value="Unplaced"/>
</dbReference>
<dbReference type="GO" id="GO:0005634">
    <property type="term" value="C:nucleus"/>
    <property type="evidence" value="ECO:0007669"/>
    <property type="project" value="UniProtKB-SubCell"/>
</dbReference>
<keyword evidence="7" id="KW-1185">Reference proteome</keyword>
<evidence type="ECO:0000256" key="1">
    <source>
        <dbReference type="ARBA" id="ARBA00004123"/>
    </source>
</evidence>
<keyword evidence="2 4" id="KW-0238">DNA-binding</keyword>
<dbReference type="CDD" id="cd22003">
    <property type="entry name" value="HMG-box_UBF1_rpt6-like"/>
    <property type="match status" value="1"/>
</dbReference>
<reference evidence="8" key="1">
    <citation type="submission" date="2025-08" db="UniProtKB">
        <authorList>
            <consortium name="RefSeq"/>
        </authorList>
    </citation>
    <scope>IDENTIFICATION</scope>
</reference>
<evidence type="ECO:0000313" key="7">
    <source>
        <dbReference type="Proteomes" id="UP000694850"/>
    </source>
</evidence>
<dbReference type="SMART" id="SM00398">
    <property type="entry name" value="HMG"/>
    <property type="match status" value="2"/>
</dbReference>
<dbReference type="CTD" id="642623"/>
<comment type="subcellular location">
    <subcellularLocation>
        <location evidence="1">Nucleus</location>
    </subcellularLocation>
</comment>
<feature type="region of interest" description="Disordered" evidence="5">
    <location>
        <begin position="351"/>
        <end position="409"/>
    </location>
</feature>
<protein>
    <submittedName>
        <fullName evidence="8">Upstream-binding factor 1-like protein 1</fullName>
    </submittedName>
</protein>
<dbReference type="SUPFAM" id="SSF47095">
    <property type="entry name" value="HMG-box"/>
    <property type="match status" value="2"/>
</dbReference>
<dbReference type="CDD" id="cd21998">
    <property type="entry name" value="HMG-box_UBF1_rpt1-like"/>
    <property type="match status" value="1"/>
</dbReference>
<feature type="compositionally biased region" description="Basic and acidic residues" evidence="5">
    <location>
        <begin position="366"/>
        <end position="377"/>
    </location>
</feature>
<accession>A0A8B6ZKT8</accession>
<dbReference type="GeneID" id="103194674"/>
<evidence type="ECO:0000256" key="4">
    <source>
        <dbReference type="PROSITE-ProRule" id="PRU00267"/>
    </source>
</evidence>
<dbReference type="OrthoDB" id="1919336at2759"/>
<dbReference type="GO" id="GO:0003677">
    <property type="term" value="F:DNA binding"/>
    <property type="evidence" value="ECO:0007669"/>
    <property type="project" value="UniProtKB-UniRule"/>
</dbReference>
<organism evidence="7 8">
    <name type="scientific">Orycteropus afer afer</name>
    <dbReference type="NCBI Taxonomy" id="1230840"/>
    <lineage>
        <taxon>Eukaryota</taxon>
        <taxon>Metazoa</taxon>
        <taxon>Chordata</taxon>
        <taxon>Craniata</taxon>
        <taxon>Vertebrata</taxon>
        <taxon>Euteleostomi</taxon>
        <taxon>Mammalia</taxon>
        <taxon>Eutheria</taxon>
        <taxon>Afrotheria</taxon>
        <taxon>Tubulidentata</taxon>
        <taxon>Orycteropodidae</taxon>
        <taxon>Orycteropus</taxon>
    </lineage>
</organism>
<dbReference type="InterPro" id="IPR051762">
    <property type="entry name" value="UBF1"/>
</dbReference>
<gene>
    <name evidence="8" type="primary">UBTFL1</name>
</gene>
<dbReference type="InterPro" id="IPR009071">
    <property type="entry name" value="HMG_box_dom"/>
</dbReference>
<dbReference type="Gene3D" id="1.10.30.10">
    <property type="entry name" value="High mobility group box domain"/>
    <property type="match status" value="2"/>
</dbReference>
<sequence length="409" mass="48262">MSLSKGQDHWSEEDILMLLECMENNLPPNDKRKFKTTQSHMNWEKVAFKDFSGEMCKNKWLEISYSLRKYRTLKELVLEAQEHVKNPFKNKRFKKHPDIPKKPLTAYFHFFKEECSEYSQMYPELSKQELTKVLAKKYKELPEQMKRKYIQDFQKERHEFEEKLAQFKKDHPNLIQNPKKSYAPKKHQTQTLMSSQRNMKDIGSSLETGDFSKEIRFHGEPKKPPMNGYHKFYQDLWSSRELQHVPMRERMVEIGRRWQHIPQKLKDHYKNLAEELQKQYKVDLDLWLKSLSPKEYAAYKEATYAKRKNMSMMGGPNPKCRRMSLQCPSVHSLQEELGDELELQVTGTDSPETVQVNHHPSWGSAENKEDREEKEGSDSSDSSSEDEDRVNGSKESDSSSSSSEETDSS</sequence>
<name>A0A8B6ZKT8_ORYAF</name>
<feature type="region of interest" description="Disordered" evidence="5">
    <location>
        <begin position="174"/>
        <end position="194"/>
    </location>
</feature>
<evidence type="ECO:0000259" key="6">
    <source>
        <dbReference type="PROSITE" id="PS50118"/>
    </source>
</evidence>
<evidence type="ECO:0000256" key="3">
    <source>
        <dbReference type="ARBA" id="ARBA00023242"/>
    </source>
</evidence>
<dbReference type="AlphaFoldDB" id="A0A8B6ZKT8"/>
<feature type="DNA-binding region" description="HMG box" evidence="4">
    <location>
        <begin position="222"/>
        <end position="288"/>
    </location>
</feature>
<evidence type="ECO:0000256" key="2">
    <source>
        <dbReference type="ARBA" id="ARBA00023125"/>
    </source>
</evidence>
<evidence type="ECO:0000313" key="8">
    <source>
        <dbReference type="RefSeq" id="XP_007936279.1"/>
    </source>
</evidence>
<feature type="domain" description="HMG box" evidence="6">
    <location>
        <begin position="222"/>
        <end position="288"/>
    </location>
</feature>
<feature type="DNA-binding region" description="HMG box" evidence="4">
    <location>
        <begin position="100"/>
        <end position="168"/>
    </location>
</feature>
<dbReference type="Pfam" id="PF00505">
    <property type="entry name" value="HMG_box"/>
    <property type="match status" value="1"/>
</dbReference>
<feature type="domain" description="HMG box" evidence="6">
    <location>
        <begin position="100"/>
        <end position="168"/>
    </location>
</feature>
<keyword evidence="3 4" id="KW-0539">Nucleus</keyword>
<proteinExistence type="predicted"/>
<dbReference type="PROSITE" id="PS50118">
    <property type="entry name" value="HMG_BOX_2"/>
    <property type="match status" value="2"/>
</dbReference>
<dbReference type="RefSeq" id="XP_007936279.1">
    <property type="nucleotide sequence ID" value="XM_007938088.2"/>
</dbReference>